<dbReference type="AlphaFoldDB" id="A0A4C1UJ76"/>
<evidence type="ECO:0000313" key="2">
    <source>
        <dbReference type="EMBL" id="GBP26475.1"/>
    </source>
</evidence>
<feature type="compositionally biased region" description="Basic and acidic residues" evidence="1">
    <location>
        <begin position="28"/>
        <end position="48"/>
    </location>
</feature>
<keyword evidence="3" id="KW-1185">Reference proteome</keyword>
<feature type="region of interest" description="Disordered" evidence="1">
    <location>
        <begin position="100"/>
        <end position="120"/>
    </location>
</feature>
<protein>
    <submittedName>
        <fullName evidence="2">Uncharacterized protein</fullName>
    </submittedName>
</protein>
<accession>A0A4C1UJ76</accession>
<dbReference type="Proteomes" id="UP000299102">
    <property type="component" value="Unassembled WGS sequence"/>
</dbReference>
<dbReference type="EMBL" id="BGZK01000181">
    <property type="protein sequence ID" value="GBP26475.1"/>
    <property type="molecule type" value="Genomic_DNA"/>
</dbReference>
<dbReference type="OrthoDB" id="411871at2759"/>
<comment type="caution">
    <text evidence="2">The sequence shown here is derived from an EMBL/GenBank/DDBJ whole genome shotgun (WGS) entry which is preliminary data.</text>
</comment>
<evidence type="ECO:0000256" key="1">
    <source>
        <dbReference type="SAM" id="MobiDB-lite"/>
    </source>
</evidence>
<gene>
    <name evidence="2" type="ORF">EVAR_85977_1</name>
</gene>
<organism evidence="2 3">
    <name type="scientific">Eumeta variegata</name>
    <name type="common">Bagworm moth</name>
    <name type="synonym">Eumeta japonica</name>
    <dbReference type="NCBI Taxonomy" id="151549"/>
    <lineage>
        <taxon>Eukaryota</taxon>
        <taxon>Metazoa</taxon>
        <taxon>Ecdysozoa</taxon>
        <taxon>Arthropoda</taxon>
        <taxon>Hexapoda</taxon>
        <taxon>Insecta</taxon>
        <taxon>Pterygota</taxon>
        <taxon>Neoptera</taxon>
        <taxon>Endopterygota</taxon>
        <taxon>Lepidoptera</taxon>
        <taxon>Glossata</taxon>
        <taxon>Ditrysia</taxon>
        <taxon>Tineoidea</taxon>
        <taxon>Psychidae</taxon>
        <taxon>Oiketicinae</taxon>
        <taxon>Eumeta</taxon>
    </lineage>
</organism>
<feature type="compositionally biased region" description="Basic and acidic residues" evidence="1">
    <location>
        <begin position="1"/>
        <end position="14"/>
    </location>
</feature>
<evidence type="ECO:0000313" key="3">
    <source>
        <dbReference type="Proteomes" id="UP000299102"/>
    </source>
</evidence>
<name>A0A4C1UJ76_EUMVA</name>
<reference evidence="2 3" key="1">
    <citation type="journal article" date="2019" name="Commun. Biol.">
        <title>The bagworm genome reveals a unique fibroin gene that provides high tensile strength.</title>
        <authorList>
            <person name="Kono N."/>
            <person name="Nakamura H."/>
            <person name="Ohtoshi R."/>
            <person name="Tomita M."/>
            <person name="Numata K."/>
            <person name="Arakawa K."/>
        </authorList>
    </citation>
    <scope>NUCLEOTIDE SEQUENCE [LARGE SCALE GENOMIC DNA]</scope>
</reference>
<sequence length="230" mass="25439">MRGRWARTDSERPGTRNKAGEVITHSGNPERPEGKLRREHRQVFEDSKQTSPTVSIGIEKGPRCAIRGRPKTTSSTIRCWRSRLSYITVSSRAVMFMRGSNGARSGTTSAQSASPGGREPPKCMNCIEAGCKDTAHRAFSSEYGVRHNWDKITRCEAAPQRRPVKAAIIILGCGVDVEEDQTLINENITATMIKAGNCRISVVSVYFEGDTPIGPYIDRVCPARNSERTR</sequence>
<feature type="region of interest" description="Disordered" evidence="1">
    <location>
        <begin position="1"/>
        <end position="55"/>
    </location>
</feature>
<feature type="compositionally biased region" description="Polar residues" evidence="1">
    <location>
        <begin position="102"/>
        <end position="114"/>
    </location>
</feature>
<proteinExistence type="predicted"/>